<dbReference type="GO" id="GO:0005886">
    <property type="term" value="C:plasma membrane"/>
    <property type="evidence" value="ECO:0007669"/>
    <property type="project" value="UniProtKB-SubCell"/>
</dbReference>
<name>A0A0U0ZM78_9MYCO</name>
<dbReference type="InterPro" id="IPR038731">
    <property type="entry name" value="RgtA/B/C-like"/>
</dbReference>
<keyword evidence="2" id="KW-1003">Cell membrane</keyword>
<keyword evidence="6" id="KW-1133">Transmembrane helix</keyword>
<dbReference type="GO" id="GO:0016763">
    <property type="term" value="F:pentosyltransferase activity"/>
    <property type="evidence" value="ECO:0007669"/>
    <property type="project" value="TreeGrafter"/>
</dbReference>
<dbReference type="PANTHER" id="PTHR33908:SF11">
    <property type="entry name" value="MEMBRANE PROTEIN"/>
    <property type="match status" value="1"/>
</dbReference>
<evidence type="ECO:0000256" key="6">
    <source>
        <dbReference type="ARBA" id="ARBA00022989"/>
    </source>
</evidence>
<evidence type="ECO:0000256" key="5">
    <source>
        <dbReference type="ARBA" id="ARBA00022692"/>
    </source>
</evidence>
<keyword evidence="7" id="KW-0472">Membrane</keyword>
<evidence type="ECO:0000313" key="10">
    <source>
        <dbReference type="Proteomes" id="UP000045782"/>
    </source>
</evidence>
<keyword evidence="3" id="KW-0328">Glycosyltransferase</keyword>
<keyword evidence="4" id="KW-0808">Transferase</keyword>
<proteinExistence type="predicted"/>
<evidence type="ECO:0000259" key="8">
    <source>
        <dbReference type="Pfam" id="PF13231"/>
    </source>
</evidence>
<dbReference type="PANTHER" id="PTHR33908">
    <property type="entry name" value="MANNOSYLTRANSFERASE YKCB-RELATED"/>
    <property type="match status" value="1"/>
</dbReference>
<dbReference type="EMBL" id="CSWP01000004">
    <property type="protein sequence ID" value="CPV54330.1"/>
    <property type="molecule type" value="Genomic_DNA"/>
</dbReference>
<keyword evidence="5" id="KW-0812">Transmembrane</keyword>
<evidence type="ECO:0000256" key="2">
    <source>
        <dbReference type="ARBA" id="ARBA00022475"/>
    </source>
</evidence>
<evidence type="ECO:0000256" key="1">
    <source>
        <dbReference type="ARBA" id="ARBA00004651"/>
    </source>
</evidence>
<evidence type="ECO:0000256" key="7">
    <source>
        <dbReference type="ARBA" id="ARBA00023136"/>
    </source>
</evidence>
<feature type="domain" description="Glycosyltransferase RgtA/B/C/D-like" evidence="8">
    <location>
        <begin position="68"/>
        <end position="232"/>
    </location>
</feature>
<protein>
    <recommendedName>
        <fullName evidence="8">Glycosyltransferase RgtA/B/C/D-like domain-containing protein</fullName>
    </recommendedName>
</protein>
<evidence type="ECO:0000256" key="3">
    <source>
        <dbReference type="ARBA" id="ARBA00022676"/>
    </source>
</evidence>
<dbReference type="InterPro" id="IPR050297">
    <property type="entry name" value="LipidA_mod_glycosyltrf_83"/>
</dbReference>
<dbReference type="GO" id="GO:0009103">
    <property type="term" value="P:lipopolysaccharide biosynthetic process"/>
    <property type="evidence" value="ECO:0007669"/>
    <property type="project" value="UniProtKB-ARBA"/>
</dbReference>
<comment type="subcellular location">
    <subcellularLocation>
        <location evidence="1">Cell membrane</location>
        <topology evidence="1">Multi-pass membrane protein</topology>
    </subcellularLocation>
</comment>
<dbReference type="RefSeq" id="WP_016892868.1">
    <property type="nucleotide sequence ID" value="NZ_CSWP01000004.1"/>
</dbReference>
<dbReference type="Pfam" id="PF13231">
    <property type="entry name" value="PMT_2"/>
    <property type="match status" value="1"/>
</dbReference>
<dbReference type="Proteomes" id="UP000045782">
    <property type="component" value="Unassembled WGS sequence"/>
</dbReference>
<sequence>MAAVTSRYDDGNNIPGVPPVRIARADLAAITTLTFLVFGWASRGYGYFFDEAYFVVAGRDHLSWGYFDQPPLVPFIAGVADNIAPGSLWVLRLAATAAVTIGTLMCGLIAAELGAGRLTQSLSAIAHATAMFQILAHWLQTPAIDPALWAVVCWLLVRWTRSLRERLPDDRLLLWAGIVTAISMQTKFLIPALWFAVLLSAAVLGPRALLRRRQLWIGAAVVVVATAPTLIWQAAHGWPYLRMAAIVAAESERGPALLGGMLVGSAVIGLVLLLAGIVGLLASASLRPYRYLGSAAVLVGAFMFASHGRAHYAMGLYALLIGAGAVTLSRWRPARPVTRGVVYGFIGTVTVASVAMAVIRLPIVSEAAAGRWFAWAGGMGPTMLAEGDHSTEAFRQVARDTYDSLSPDVRNRTALVVQIYPMAAAYDVEAGRAGISRAYSFHRGYYYFGAPPESMTDMMYVGVDDPDPKLAQGFRGVQRIELLHAAGEDEAHVYRYYGRIAPWQQLWDDWRTYK</sequence>
<dbReference type="AlphaFoldDB" id="A0A0U0ZM78"/>
<gene>
    <name evidence="9" type="ORF">ERS075579_02609</name>
</gene>
<reference evidence="9 10" key="1">
    <citation type="submission" date="2015-03" db="EMBL/GenBank/DDBJ databases">
        <authorList>
            <person name="Murphy D."/>
        </authorList>
    </citation>
    <scope>NUCLEOTIDE SEQUENCE [LARGE SCALE GENOMIC DNA]</scope>
    <source>
        <strain evidence="9 10">PAP088</strain>
    </source>
</reference>
<evidence type="ECO:0000256" key="4">
    <source>
        <dbReference type="ARBA" id="ARBA00022679"/>
    </source>
</evidence>
<organism evidence="9 10">
    <name type="scientific">Mycobacteroides abscessus</name>
    <dbReference type="NCBI Taxonomy" id="36809"/>
    <lineage>
        <taxon>Bacteria</taxon>
        <taxon>Bacillati</taxon>
        <taxon>Actinomycetota</taxon>
        <taxon>Actinomycetes</taxon>
        <taxon>Mycobacteriales</taxon>
        <taxon>Mycobacteriaceae</taxon>
        <taxon>Mycobacteroides</taxon>
    </lineage>
</organism>
<evidence type="ECO:0000313" key="9">
    <source>
        <dbReference type="EMBL" id="CPV54330.1"/>
    </source>
</evidence>
<accession>A0A0U0ZM78</accession>